<feature type="region of interest" description="Disordered" evidence="2">
    <location>
        <begin position="159"/>
        <end position="178"/>
    </location>
</feature>
<keyword evidence="5" id="KW-1185">Reference proteome</keyword>
<dbReference type="GO" id="GO:0003676">
    <property type="term" value="F:nucleic acid binding"/>
    <property type="evidence" value="ECO:0007669"/>
    <property type="project" value="InterPro"/>
</dbReference>
<feature type="compositionally biased region" description="Basic residues" evidence="2">
    <location>
        <begin position="198"/>
        <end position="211"/>
    </location>
</feature>
<feature type="compositionally biased region" description="Basic and acidic residues" evidence="2">
    <location>
        <begin position="392"/>
        <end position="408"/>
    </location>
</feature>
<feature type="region of interest" description="Disordered" evidence="2">
    <location>
        <begin position="365"/>
        <end position="434"/>
    </location>
</feature>
<dbReference type="Proteomes" id="UP001497516">
    <property type="component" value="Chromosome 7"/>
</dbReference>
<dbReference type="InterPro" id="IPR001878">
    <property type="entry name" value="Znf_CCHC"/>
</dbReference>
<feature type="compositionally biased region" description="Low complexity" evidence="2">
    <location>
        <begin position="365"/>
        <end position="382"/>
    </location>
</feature>
<dbReference type="PANTHER" id="PTHR31286">
    <property type="entry name" value="GLYCINE-RICH CELL WALL STRUCTURAL PROTEIN 1.8-LIKE"/>
    <property type="match status" value="1"/>
</dbReference>
<evidence type="ECO:0000259" key="3">
    <source>
        <dbReference type="PROSITE" id="PS50158"/>
    </source>
</evidence>
<protein>
    <recommendedName>
        <fullName evidence="3">CCHC-type domain-containing protein</fullName>
    </recommendedName>
</protein>
<feature type="compositionally biased region" description="Polar residues" evidence="2">
    <location>
        <begin position="266"/>
        <end position="275"/>
    </location>
</feature>
<evidence type="ECO:0000256" key="1">
    <source>
        <dbReference type="PROSITE-ProRule" id="PRU00047"/>
    </source>
</evidence>
<sequence length="462" mass="51288">MWAKTGGLKVGDIGNGYFQATFNSQLDHNRALYGGPWTIEDHYIVSEPWRLDFDPDFDTINRTAVWVRLPRLPLAYFDEDILYDIGNKIGRVEKIDYNTANGFRGNYARICVEVDLQKRLVSKYRIKRRVRWIEYEGLHIVCFECDHYGHLAEKCSQKQNMESQSMNDGGTQANQAPPSQVIRPEILEDFGPWMLATRTKRKGNQQRKKQTTGKENGEVRETTGKASGSRFSALDTETDVQTGEEITENHGENQNNNDMETEQEQENQTGISTKAATKEGKQVKMNTGKASGEASKGQKSNTKGMSRKENQKASPVLPKQSKDKDKVPSPIKTNQIQGNKAGKGTSTQGAVSPARIHKLGVLVSSSSASGKVGMGKGVAAEAKSGHQPKMKQGADRKEDKQSTKEGVKNHTIGETVPRKIDFNPPRKEKVNRPEDAIELKESALGRIPEVQKTALAVDKGDS</sequence>
<reference evidence="4 5" key="1">
    <citation type="submission" date="2024-04" db="EMBL/GenBank/DDBJ databases">
        <authorList>
            <person name="Fracassetti M."/>
        </authorList>
    </citation>
    <scope>NUCLEOTIDE SEQUENCE [LARGE SCALE GENOMIC DNA]</scope>
</reference>
<feature type="compositionally biased region" description="Polar residues" evidence="2">
    <location>
        <begin position="331"/>
        <end position="350"/>
    </location>
</feature>
<evidence type="ECO:0000313" key="5">
    <source>
        <dbReference type="Proteomes" id="UP001497516"/>
    </source>
</evidence>
<evidence type="ECO:0000256" key="2">
    <source>
        <dbReference type="SAM" id="MobiDB-lite"/>
    </source>
</evidence>
<feature type="region of interest" description="Disordered" evidence="2">
    <location>
        <begin position="198"/>
        <end position="352"/>
    </location>
</feature>
<gene>
    <name evidence="4" type="ORF">LTRI10_LOCUS42667</name>
</gene>
<proteinExistence type="predicted"/>
<feature type="domain" description="CCHC-type" evidence="3">
    <location>
        <begin position="142"/>
        <end position="157"/>
    </location>
</feature>
<dbReference type="InterPro" id="IPR040256">
    <property type="entry name" value="At4g02000-like"/>
</dbReference>
<dbReference type="PANTHER" id="PTHR31286:SF99">
    <property type="entry name" value="DUF4283 DOMAIN-CONTAINING PROTEIN"/>
    <property type="match status" value="1"/>
</dbReference>
<keyword evidence="1" id="KW-0863">Zinc-finger</keyword>
<evidence type="ECO:0000313" key="4">
    <source>
        <dbReference type="EMBL" id="CAL1402682.1"/>
    </source>
</evidence>
<dbReference type="PROSITE" id="PS50158">
    <property type="entry name" value="ZF_CCHC"/>
    <property type="match status" value="1"/>
</dbReference>
<dbReference type="InterPro" id="IPR025558">
    <property type="entry name" value="DUF4283"/>
</dbReference>
<keyword evidence="1" id="KW-0479">Metal-binding</keyword>
<dbReference type="GO" id="GO:0008270">
    <property type="term" value="F:zinc ion binding"/>
    <property type="evidence" value="ECO:0007669"/>
    <property type="project" value="UniProtKB-KW"/>
</dbReference>
<name>A0AAV2FXJ1_9ROSI</name>
<dbReference type="Pfam" id="PF14111">
    <property type="entry name" value="DUF4283"/>
    <property type="match status" value="1"/>
</dbReference>
<dbReference type="EMBL" id="OZ034820">
    <property type="protein sequence ID" value="CAL1402682.1"/>
    <property type="molecule type" value="Genomic_DNA"/>
</dbReference>
<organism evidence="4 5">
    <name type="scientific">Linum trigynum</name>
    <dbReference type="NCBI Taxonomy" id="586398"/>
    <lineage>
        <taxon>Eukaryota</taxon>
        <taxon>Viridiplantae</taxon>
        <taxon>Streptophyta</taxon>
        <taxon>Embryophyta</taxon>
        <taxon>Tracheophyta</taxon>
        <taxon>Spermatophyta</taxon>
        <taxon>Magnoliopsida</taxon>
        <taxon>eudicotyledons</taxon>
        <taxon>Gunneridae</taxon>
        <taxon>Pentapetalae</taxon>
        <taxon>rosids</taxon>
        <taxon>fabids</taxon>
        <taxon>Malpighiales</taxon>
        <taxon>Linaceae</taxon>
        <taxon>Linum</taxon>
    </lineage>
</organism>
<accession>A0AAV2FXJ1</accession>
<dbReference type="AlphaFoldDB" id="A0AAV2FXJ1"/>
<keyword evidence="1" id="KW-0862">Zinc</keyword>
<feature type="compositionally biased region" description="Basic and acidic residues" evidence="2">
    <location>
        <begin position="416"/>
        <end position="434"/>
    </location>
</feature>